<keyword evidence="11" id="KW-0238">DNA-binding</keyword>
<keyword evidence="12" id="KW-0233">DNA recombination</keyword>
<dbReference type="PANTHER" id="PTHR13710:SF105">
    <property type="entry name" value="ATP-DEPENDENT DNA HELICASE Q1"/>
    <property type="match status" value="1"/>
</dbReference>
<dbReference type="Pfam" id="PF00570">
    <property type="entry name" value="HRDC"/>
    <property type="match status" value="1"/>
</dbReference>
<organism evidence="20 21">
    <name type="scientific">Thiomicrorhabdus lithotrophica</name>
    <dbReference type="NCBI Taxonomy" id="2949997"/>
    <lineage>
        <taxon>Bacteria</taxon>
        <taxon>Pseudomonadati</taxon>
        <taxon>Pseudomonadota</taxon>
        <taxon>Gammaproteobacteria</taxon>
        <taxon>Thiotrichales</taxon>
        <taxon>Piscirickettsiaceae</taxon>
        <taxon>Thiomicrorhabdus</taxon>
    </lineage>
</organism>
<evidence type="ECO:0000256" key="11">
    <source>
        <dbReference type="ARBA" id="ARBA00023125"/>
    </source>
</evidence>
<dbReference type="PROSITE" id="PS51194">
    <property type="entry name" value="HELICASE_CTER"/>
    <property type="match status" value="1"/>
</dbReference>
<keyword evidence="13" id="KW-0234">DNA repair</keyword>
<dbReference type="InterPro" id="IPR014001">
    <property type="entry name" value="Helicase_ATP-bd"/>
</dbReference>
<evidence type="ECO:0000259" key="18">
    <source>
        <dbReference type="PROSITE" id="PS51192"/>
    </source>
</evidence>
<dbReference type="InterPro" id="IPR027417">
    <property type="entry name" value="P-loop_NTPase"/>
</dbReference>
<evidence type="ECO:0000256" key="9">
    <source>
        <dbReference type="ARBA" id="ARBA00022833"/>
    </source>
</evidence>
<evidence type="ECO:0000256" key="12">
    <source>
        <dbReference type="ARBA" id="ARBA00023172"/>
    </source>
</evidence>
<keyword evidence="4" id="KW-0479">Metal-binding</keyword>
<dbReference type="SUPFAM" id="SSF52540">
    <property type="entry name" value="P-loop containing nucleoside triphosphate hydrolases"/>
    <property type="match status" value="2"/>
</dbReference>
<evidence type="ECO:0000256" key="16">
    <source>
        <dbReference type="NCBIfam" id="TIGR01389"/>
    </source>
</evidence>
<dbReference type="InterPro" id="IPR036388">
    <property type="entry name" value="WH-like_DNA-bd_sf"/>
</dbReference>
<evidence type="ECO:0000256" key="5">
    <source>
        <dbReference type="ARBA" id="ARBA00022741"/>
    </source>
</evidence>
<comment type="cofactor">
    <cofactor evidence="1">
        <name>Mg(2+)</name>
        <dbReference type="ChEBI" id="CHEBI:18420"/>
    </cofactor>
</comment>
<evidence type="ECO:0000256" key="8">
    <source>
        <dbReference type="ARBA" id="ARBA00022806"/>
    </source>
</evidence>
<evidence type="ECO:0000256" key="2">
    <source>
        <dbReference type="ARBA" id="ARBA00001947"/>
    </source>
</evidence>
<keyword evidence="10" id="KW-0067">ATP-binding</keyword>
<dbReference type="Gene3D" id="1.10.10.10">
    <property type="entry name" value="Winged helix-like DNA-binding domain superfamily/Winged helix DNA-binding domain"/>
    <property type="match status" value="1"/>
</dbReference>
<dbReference type="NCBIfam" id="TIGR01389">
    <property type="entry name" value="recQ"/>
    <property type="match status" value="1"/>
</dbReference>
<feature type="domain" description="Helicase C-terminal" evidence="19">
    <location>
        <begin position="215"/>
        <end position="366"/>
    </location>
</feature>
<evidence type="ECO:0000256" key="14">
    <source>
        <dbReference type="ARBA" id="ARBA00023235"/>
    </source>
</evidence>
<dbReference type="CDD" id="cd17920">
    <property type="entry name" value="DEXHc_RecQ"/>
    <property type="match status" value="1"/>
</dbReference>
<evidence type="ECO:0000256" key="3">
    <source>
        <dbReference type="ARBA" id="ARBA00005446"/>
    </source>
</evidence>
<proteinExistence type="inferred from homology"/>
<evidence type="ECO:0000313" key="21">
    <source>
        <dbReference type="Proteomes" id="UP001222275"/>
    </source>
</evidence>
<evidence type="ECO:0000259" key="17">
    <source>
        <dbReference type="PROSITE" id="PS50967"/>
    </source>
</evidence>
<reference evidence="20 21" key="1">
    <citation type="submission" date="2022-06" db="EMBL/GenBank/DDBJ databases">
        <title>Thiomicrohabdus sp. nov, an obligately chemolithoautotrophic, sulfur-oxidizing bacterium isolated from beach of Guanyin Mountain. Amoy.</title>
        <authorList>
            <person name="Zhu H."/>
        </authorList>
    </citation>
    <scope>NUCLEOTIDE SEQUENCE [LARGE SCALE GENOMIC DNA]</scope>
    <source>
        <strain evidence="20 21">XGS-01</strain>
    </source>
</reference>
<name>A0ABY8C9Q1_9GAMM</name>
<keyword evidence="6" id="KW-0227">DNA damage</keyword>
<gene>
    <name evidence="20" type="primary">recQ</name>
    <name evidence="20" type="ORF">NR989_00180</name>
</gene>
<evidence type="ECO:0000256" key="6">
    <source>
        <dbReference type="ARBA" id="ARBA00022763"/>
    </source>
</evidence>
<dbReference type="SMART" id="SM00487">
    <property type="entry name" value="DEXDc"/>
    <property type="match status" value="1"/>
</dbReference>
<dbReference type="InterPro" id="IPR018982">
    <property type="entry name" value="RQC_domain"/>
</dbReference>
<keyword evidence="5" id="KW-0547">Nucleotide-binding</keyword>
<dbReference type="PROSITE" id="PS51192">
    <property type="entry name" value="HELICASE_ATP_BIND_1"/>
    <property type="match status" value="1"/>
</dbReference>
<keyword evidence="14" id="KW-0413">Isomerase</keyword>
<dbReference type="SUPFAM" id="SSF47819">
    <property type="entry name" value="HRDC-like"/>
    <property type="match status" value="1"/>
</dbReference>
<comment type="cofactor">
    <cofactor evidence="2">
        <name>Zn(2+)</name>
        <dbReference type="ChEBI" id="CHEBI:29105"/>
    </cofactor>
</comment>
<dbReference type="InterPro" id="IPR011545">
    <property type="entry name" value="DEAD/DEAH_box_helicase_dom"/>
</dbReference>
<evidence type="ECO:0000256" key="10">
    <source>
        <dbReference type="ARBA" id="ARBA00022840"/>
    </source>
</evidence>
<dbReference type="SMART" id="SM00956">
    <property type="entry name" value="RQC"/>
    <property type="match status" value="1"/>
</dbReference>
<dbReference type="CDD" id="cd18794">
    <property type="entry name" value="SF2_C_RecQ"/>
    <property type="match status" value="1"/>
</dbReference>
<dbReference type="Proteomes" id="UP001222275">
    <property type="component" value="Chromosome"/>
</dbReference>
<comment type="similarity">
    <text evidence="3">Belongs to the helicase family. RecQ subfamily.</text>
</comment>
<dbReference type="PROSITE" id="PS50967">
    <property type="entry name" value="HRDC"/>
    <property type="match status" value="1"/>
</dbReference>
<dbReference type="GO" id="GO:0016787">
    <property type="term" value="F:hydrolase activity"/>
    <property type="evidence" value="ECO:0007669"/>
    <property type="project" value="UniProtKB-KW"/>
</dbReference>
<dbReference type="NCBIfam" id="TIGR00614">
    <property type="entry name" value="recQ_fam"/>
    <property type="match status" value="1"/>
</dbReference>
<dbReference type="RefSeq" id="WP_275594950.1">
    <property type="nucleotide sequence ID" value="NZ_CP102381.1"/>
</dbReference>
<dbReference type="SMART" id="SM00341">
    <property type="entry name" value="HRDC"/>
    <property type="match status" value="1"/>
</dbReference>
<feature type="domain" description="Helicase ATP-binding" evidence="18">
    <location>
        <begin position="26"/>
        <end position="194"/>
    </location>
</feature>
<dbReference type="InterPro" id="IPR001650">
    <property type="entry name" value="Helicase_C-like"/>
</dbReference>
<keyword evidence="9" id="KW-0862">Zinc</keyword>
<keyword evidence="7 20" id="KW-0378">Hydrolase</keyword>
<dbReference type="EC" id="5.6.2.4" evidence="16"/>
<evidence type="ECO:0000256" key="13">
    <source>
        <dbReference type="ARBA" id="ARBA00023204"/>
    </source>
</evidence>
<feature type="domain" description="HRDC" evidence="17">
    <location>
        <begin position="526"/>
        <end position="599"/>
    </location>
</feature>
<dbReference type="Pfam" id="PF16124">
    <property type="entry name" value="RecQ_Zn_bind"/>
    <property type="match status" value="1"/>
</dbReference>
<evidence type="ECO:0000313" key="20">
    <source>
        <dbReference type="EMBL" id="WEJ62694.1"/>
    </source>
</evidence>
<dbReference type="SMART" id="SM00490">
    <property type="entry name" value="HELICc"/>
    <property type="match status" value="1"/>
</dbReference>
<dbReference type="EMBL" id="CP102381">
    <property type="protein sequence ID" value="WEJ62694.1"/>
    <property type="molecule type" value="Genomic_DNA"/>
</dbReference>
<dbReference type="InterPro" id="IPR044876">
    <property type="entry name" value="HRDC_dom_sf"/>
</dbReference>
<dbReference type="Gene3D" id="3.40.50.300">
    <property type="entry name" value="P-loop containing nucleotide triphosphate hydrolases"/>
    <property type="match status" value="2"/>
</dbReference>
<evidence type="ECO:0000256" key="4">
    <source>
        <dbReference type="ARBA" id="ARBA00022723"/>
    </source>
</evidence>
<sequence>MTTSAQQILQTVYGYDSFRSQQEEIINDVISGQDCFVLMPTGGGKSLCYQIPALIRSGTAIVVSPLIALMQDQVSALQTNGVSAAYYNSSLDAQSAEQVLSQLHSGQLDLLYVSPERLLNQTFIQRLQSLPIALFAIDEAHCISQWGHDFRPEYRQMGALREWFSQVPFIALTATADRATRQDIIDKLQFHQPKIHVSSFDRPNIRYRVLEKSQPMKQLLTFLESHQNLSGIVYALSRKRVEEVAEKLKDEGINAKAYHAGLPAEIRHSVHQQFIRDEVDIVVATVAFGMGIDKPNVRFVVHYDLPKNIEGYYQETGRAGRDGLASEALLLFGMQDVATAKHFVENVTDEEQRRLENFKLSSMVDFAEAQTCRRNVLLNYFSEPSHKPCGNCDICLDPPTLFDGKEAAQKALSCIYRLEQSFGAKQVIDVLRGMDNERIRNLNHNQLSTYGVGKEYSAQEWSSILRQLIHLGYIYQDIQNYSVLKLTELSGDVLKGKTEIQLAFPKKSASKVTRPGKKSSSKETLLDKDRDCFEELRALRKEIAESEDKPAYQIFGDATLVEMAQKRPTTDNELLAISGVGEKKLENYGFEFLAALRAM</sequence>
<comment type="catalytic activity">
    <reaction evidence="15">
        <text>Couples ATP hydrolysis with the unwinding of duplex DNA by translocating in the 3'-5' direction.</text>
        <dbReference type="EC" id="5.6.2.4"/>
    </reaction>
</comment>
<dbReference type="Pfam" id="PF00271">
    <property type="entry name" value="Helicase_C"/>
    <property type="match status" value="1"/>
</dbReference>
<accession>A0ABY8C9Q1</accession>
<evidence type="ECO:0000256" key="1">
    <source>
        <dbReference type="ARBA" id="ARBA00001946"/>
    </source>
</evidence>
<evidence type="ECO:0000259" key="19">
    <source>
        <dbReference type="PROSITE" id="PS51194"/>
    </source>
</evidence>
<dbReference type="PANTHER" id="PTHR13710">
    <property type="entry name" value="DNA HELICASE RECQ FAMILY MEMBER"/>
    <property type="match status" value="1"/>
</dbReference>
<protein>
    <recommendedName>
        <fullName evidence="16">DNA helicase RecQ</fullName>
        <ecNumber evidence="16">5.6.2.4</ecNumber>
    </recommendedName>
</protein>
<dbReference type="InterPro" id="IPR010997">
    <property type="entry name" value="HRDC-like_sf"/>
</dbReference>
<dbReference type="InterPro" id="IPR004589">
    <property type="entry name" value="DNA_helicase_ATP-dep_RecQ"/>
</dbReference>
<keyword evidence="8 20" id="KW-0347">Helicase</keyword>
<dbReference type="Pfam" id="PF00270">
    <property type="entry name" value="DEAD"/>
    <property type="match status" value="1"/>
</dbReference>
<dbReference type="GO" id="GO:0003678">
    <property type="term" value="F:DNA helicase activity"/>
    <property type="evidence" value="ECO:0007669"/>
    <property type="project" value="UniProtKB-EC"/>
</dbReference>
<evidence type="ECO:0000256" key="15">
    <source>
        <dbReference type="ARBA" id="ARBA00034617"/>
    </source>
</evidence>
<dbReference type="InterPro" id="IPR032284">
    <property type="entry name" value="RecQ_Zn-bd"/>
</dbReference>
<evidence type="ECO:0000256" key="7">
    <source>
        <dbReference type="ARBA" id="ARBA00022801"/>
    </source>
</evidence>
<keyword evidence="21" id="KW-1185">Reference proteome</keyword>
<dbReference type="Pfam" id="PF09382">
    <property type="entry name" value="RQC"/>
    <property type="match status" value="1"/>
</dbReference>
<dbReference type="InterPro" id="IPR002121">
    <property type="entry name" value="HRDC_dom"/>
</dbReference>
<dbReference type="Gene3D" id="1.10.150.80">
    <property type="entry name" value="HRDC domain"/>
    <property type="match status" value="1"/>
</dbReference>
<dbReference type="InterPro" id="IPR006293">
    <property type="entry name" value="DNA_helicase_ATP-dep_RecQ_bac"/>
</dbReference>